<evidence type="ECO:0000256" key="1">
    <source>
        <dbReference type="SAM" id="MobiDB-lite"/>
    </source>
</evidence>
<sequence length="163" mass="17189">MGVGVGVGVAGRQGRGTPGQAVTQVRGEGRMESMLNKLRSSMSSAATSAVSNAVQIASQVSNYLPGNPVTREFEATAHVASAGPVLPEDWSVISELVLTVQHPLEESRDTLAFATEPVFASLANVLGNTDSAPSPLPPPLQDYNLYDVEIKYGLMQVRETKPP</sequence>
<feature type="region of interest" description="Disordered" evidence="1">
    <location>
        <begin position="1"/>
        <end position="24"/>
    </location>
</feature>
<reference evidence="2 3" key="1">
    <citation type="submission" date="2019-05" db="EMBL/GenBank/DDBJ databases">
        <title>Another draft genome of Portunus trituberculatus and its Hox gene families provides insights of decapod evolution.</title>
        <authorList>
            <person name="Jeong J.-H."/>
            <person name="Song I."/>
            <person name="Kim S."/>
            <person name="Choi T."/>
            <person name="Kim D."/>
            <person name="Ryu S."/>
            <person name="Kim W."/>
        </authorList>
    </citation>
    <scope>NUCLEOTIDE SEQUENCE [LARGE SCALE GENOMIC DNA]</scope>
    <source>
        <tissue evidence="2">Muscle</tissue>
    </source>
</reference>
<evidence type="ECO:0000313" key="2">
    <source>
        <dbReference type="EMBL" id="MPC37403.1"/>
    </source>
</evidence>
<dbReference type="Proteomes" id="UP000324222">
    <property type="component" value="Unassembled WGS sequence"/>
</dbReference>
<evidence type="ECO:0000313" key="3">
    <source>
        <dbReference type="Proteomes" id="UP000324222"/>
    </source>
</evidence>
<accession>A0A5B7EX12</accession>
<dbReference type="OrthoDB" id="79687at2759"/>
<dbReference type="AlphaFoldDB" id="A0A5B7EX12"/>
<feature type="compositionally biased region" description="Gly residues" evidence="1">
    <location>
        <begin position="1"/>
        <end position="17"/>
    </location>
</feature>
<gene>
    <name evidence="2" type="primary">Scyl2_1</name>
    <name evidence="2" type="ORF">E2C01_030879</name>
</gene>
<dbReference type="InterPro" id="IPR051177">
    <property type="entry name" value="CIK-Related_Protein"/>
</dbReference>
<proteinExistence type="predicted"/>
<dbReference type="EMBL" id="VSRR010003774">
    <property type="protein sequence ID" value="MPC37403.1"/>
    <property type="molecule type" value="Genomic_DNA"/>
</dbReference>
<organism evidence="2 3">
    <name type="scientific">Portunus trituberculatus</name>
    <name type="common">Swimming crab</name>
    <name type="synonym">Neptunus trituberculatus</name>
    <dbReference type="NCBI Taxonomy" id="210409"/>
    <lineage>
        <taxon>Eukaryota</taxon>
        <taxon>Metazoa</taxon>
        <taxon>Ecdysozoa</taxon>
        <taxon>Arthropoda</taxon>
        <taxon>Crustacea</taxon>
        <taxon>Multicrustacea</taxon>
        <taxon>Malacostraca</taxon>
        <taxon>Eumalacostraca</taxon>
        <taxon>Eucarida</taxon>
        <taxon>Decapoda</taxon>
        <taxon>Pleocyemata</taxon>
        <taxon>Brachyura</taxon>
        <taxon>Eubrachyura</taxon>
        <taxon>Portunoidea</taxon>
        <taxon>Portunidae</taxon>
        <taxon>Portuninae</taxon>
        <taxon>Portunus</taxon>
    </lineage>
</organism>
<name>A0A5B7EX12_PORTR</name>
<keyword evidence="3" id="KW-1185">Reference proteome</keyword>
<protein>
    <submittedName>
        <fullName evidence="2">SCY1-like protein 2</fullName>
    </submittedName>
</protein>
<dbReference type="PANTHER" id="PTHR12984:SF6">
    <property type="entry name" value="SCY1-LIKE PROTEIN 2"/>
    <property type="match status" value="1"/>
</dbReference>
<dbReference type="PANTHER" id="PTHR12984">
    <property type="entry name" value="SCY1-RELATED S/T PROTEIN KINASE-LIKE"/>
    <property type="match status" value="1"/>
</dbReference>
<comment type="caution">
    <text evidence="2">The sequence shown here is derived from an EMBL/GenBank/DDBJ whole genome shotgun (WGS) entry which is preliminary data.</text>
</comment>